<dbReference type="PANTHER" id="PTHR38601">
    <property type="entry name" value="HYDROGENASE-4 COMPONENT E"/>
    <property type="match status" value="1"/>
</dbReference>
<dbReference type="AlphaFoldDB" id="A0A132MK83"/>
<protein>
    <recommendedName>
        <fullName evidence="10">Hydrogenase-4 component E</fullName>
    </recommendedName>
</protein>
<sequence>MHQTLFVQSLDLACGVFLLTAVGVLWRRELSALVRLLAVQGAALAAIAGLLAVHESSTELAVVAAVVAGLKAVALPRLLRRALDRSASESVLRNHLSGSPAPASTPAALEDKPRRYEACPPPCRRDDRLADRTAVPQQALRRETRPLVNVAASLLAAAALTLLAYAAARPLVALAPSPVTRAAPVGLAVVLIGFFLLATRRRAVSQIVGVLLVDNGIAAVAFLTTAGVPLIVELGVSLDLLLAVLVMQVLTTRLQAVFGGTDLDELRELRDS</sequence>
<evidence type="ECO:0000256" key="4">
    <source>
        <dbReference type="ARBA" id="ARBA00022989"/>
    </source>
</evidence>
<feature type="transmembrane region" description="Helical" evidence="7">
    <location>
        <begin position="179"/>
        <end position="197"/>
    </location>
</feature>
<evidence type="ECO:0000256" key="2">
    <source>
        <dbReference type="ARBA" id="ARBA00022475"/>
    </source>
</evidence>
<keyword evidence="4 7" id="KW-1133">Transmembrane helix</keyword>
<proteinExistence type="predicted"/>
<feature type="transmembrane region" description="Helical" evidence="7">
    <location>
        <begin position="33"/>
        <end position="54"/>
    </location>
</feature>
<organism evidence="8 9">
    <name type="scientific">Carbonactinospora thermoautotrophica</name>
    <dbReference type="NCBI Taxonomy" id="1469144"/>
    <lineage>
        <taxon>Bacteria</taxon>
        <taxon>Bacillati</taxon>
        <taxon>Actinomycetota</taxon>
        <taxon>Actinomycetes</taxon>
        <taxon>Kitasatosporales</taxon>
        <taxon>Carbonactinosporaceae</taxon>
        <taxon>Carbonactinospora</taxon>
    </lineage>
</organism>
<evidence type="ECO:0000313" key="8">
    <source>
        <dbReference type="EMBL" id="KWW98246.1"/>
    </source>
</evidence>
<dbReference type="EMBL" id="JYIJ01000019">
    <property type="protein sequence ID" value="KWW98246.1"/>
    <property type="molecule type" value="Genomic_DNA"/>
</dbReference>
<feature type="transmembrane region" description="Helical" evidence="7">
    <location>
        <begin position="60"/>
        <end position="79"/>
    </location>
</feature>
<dbReference type="InterPro" id="IPR038730">
    <property type="entry name" value="HyfE-like"/>
</dbReference>
<dbReference type="PATRIC" id="fig|1469144.8.peg.537"/>
<keyword evidence="5 7" id="KW-0472">Membrane</keyword>
<evidence type="ECO:0000256" key="6">
    <source>
        <dbReference type="SAM" id="MobiDB-lite"/>
    </source>
</evidence>
<accession>A0A132MK83</accession>
<feature type="region of interest" description="Disordered" evidence="6">
    <location>
        <begin position="94"/>
        <end position="131"/>
    </location>
</feature>
<evidence type="ECO:0000256" key="1">
    <source>
        <dbReference type="ARBA" id="ARBA00004651"/>
    </source>
</evidence>
<evidence type="ECO:0008006" key="10">
    <source>
        <dbReference type="Google" id="ProtNLM"/>
    </source>
</evidence>
<evidence type="ECO:0000256" key="3">
    <source>
        <dbReference type="ARBA" id="ARBA00022692"/>
    </source>
</evidence>
<comment type="caution">
    <text evidence="8">The sequence shown here is derived from an EMBL/GenBank/DDBJ whole genome shotgun (WGS) entry which is preliminary data.</text>
</comment>
<keyword evidence="2" id="KW-1003">Cell membrane</keyword>
<dbReference type="Proteomes" id="UP000070659">
    <property type="component" value="Unassembled WGS sequence"/>
</dbReference>
<name>A0A132MK83_9ACTN</name>
<evidence type="ECO:0000256" key="7">
    <source>
        <dbReference type="SAM" id="Phobius"/>
    </source>
</evidence>
<comment type="subcellular location">
    <subcellularLocation>
        <location evidence="1">Cell membrane</location>
        <topology evidence="1">Multi-pass membrane protein</topology>
    </subcellularLocation>
</comment>
<feature type="transmembrane region" description="Helical" evidence="7">
    <location>
        <begin position="6"/>
        <end position="26"/>
    </location>
</feature>
<evidence type="ECO:0000313" key="9">
    <source>
        <dbReference type="Proteomes" id="UP000070659"/>
    </source>
</evidence>
<feature type="compositionally biased region" description="Low complexity" evidence="6">
    <location>
        <begin position="97"/>
        <end position="108"/>
    </location>
</feature>
<keyword evidence="3 7" id="KW-0812">Transmembrane</keyword>
<gene>
    <name evidence="8" type="ORF">TH66_19720</name>
</gene>
<feature type="transmembrane region" description="Helical" evidence="7">
    <location>
        <begin position="204"/>
        <end position="224"/>
    </location>
</feature>
<evidence type="ECO:0000256" key="5">
    <source>
        <dbReference type="ARBA" id="ARBA00023136"/>
    </source>
</evidence>
<dbReference type="PANTHER" id="PTHR38601:SF1">
    <property type="entry name" value="HYDROGENASE-4 COMPONENT E"/>
    <property type="match status" value="1"/>
</dbReference>
<reference evidence="8 9" key="1">
    <citation type="submission" date="2015-02" db="EMBL/GenBank/DDBJ databases">
        <title>Physiological reanalysis, assessment of diazotrophy, and genome sequences of multiple isolates of Streptomyces thermoautotrophicus.</title>
        <authorList>
            <person name="MacKellar D.C."/>
            <person name="Lieber L."/>
            <person name="Norman J."/>
            <person name="Bolger A."/>
            <person name="Tobin C."/>
            <person name="Murray J.W."/>
            <person name="Prell J."/>
        </authorList>
    </citation>
    <scope>NUCLEOTIDE SEQUENCE [LARGE SCALE GENOMIC DNA]</scope>
    <source>
        <strain evidence="8 9">UBT1</strain>
    </source>
</reference>
<feature type="transmembrane region" description="Helical" evidence="7">
    <location>
        <begin position="147"/>
        <end position="167"/>
    </location>
</feature>
<feature type="compositionally biased region" description="Basic and acidic residues" evidence="6">
    <location>
        <begin position="109"/>
        <end position="131"/>
    </location>
</feature>
<dbReference type="GO" id="GO:0005886">
    <property type="term" value="C:plasma membrane"/>
    <property type="evidence" value="ECO:0007669"/>
    <property type="project" value="UniProtKB-SubCell"/>
</dbReference>